<dbReference type="OrthoDB" id="10263597at2759"/>
<dbReference type="Pfam" id="PF03914">
    <property type="entry name" value="CBF"/>
    <property type="match status" value="1"/>
</dbReference>
<organism evidence="3 4">
    <name type="scientific">Thelohanellus kitauei</name>
    <name type="common">Myxosporean</name>
    <dbReference type="NCBI Taxonomy" id="669202"/>
    <lineage>
        <taxon>Eukaryota</taxon>
        <taxon>Metazoa</taxon>
        <taxon>Cnidaria</taxon>
        <taxon>Myxozoa</taxon>
        <taxon>Myxosporea</taxon>
        <taxon>Bivalvulida</taxon>
        <taxon>Platysporina</taxon>
        <taxon>Myxobolidae</taxon>
        <taxon>Thelohanellus</taxon>
    </lineage>
</organism>
<proteinExistence type="inferred from homology"/>
<keyword evidence="4" id="KW-1185">Reference proteome</keyword>
<evidence type="ECO:0000259" key="2">
    <source>
        <dbReference type="Pfam" id="PF03914"/>
    </source>
</evidence>
<gene>
    <name evidence="3" type="ORF">RF11_10627</name>
</gene>
<evidence type="ECO:0000313" key="3">
    <source>
        <dbReference type="EMBL" id="KII69073.1"/>
    </source>
</evidence>
<evidence type="ECO:0000313" key="4">
    <source>
        <dbReference type="Proteomes" id="UP000031668"/>
    </source>
</evidence>
<feature type="domain" description="CCAAT-binding factor" evidence="2">
    <location>
        <begin position="71"/>
        <end position="220"/>
    </location>
</feature>
<dbReference type="InterPro" id="IPR005612">
    <property type="entry name" value="CCAAT-binding_factor"/>
</dbReference>
<sequence>MKNEKNLKEQKSLIHEKNYKMVRKNKSKIFNLIFVIYLKVLKSPNTNLSVLSSVLNGIAHFISHINCFIYIQIIGLINTHLKQEVNNFELDNNTFYEILYQTIYDICAGCENDAEFDSNFNLLTQAVQQLIIRKPREVGTKRSTAFTKRLMNMALFTKSIYVTKIYDLVSEIYQKHPQLSRILDSQSNVGTTFLDTVEHPEYCCPDGIVLWEYHLFQNHFDTGFRKPLFQKFT</sequence>
<comment type="similarity">
    <text evidence="1">Belongs to the CBF/MAK21 family.</text>
</comment>
<dbReference type="InterPro" id="IPR016903">
    <property type="entry name" value="Nucleolar_cplx-assoc_3"/>
</dbReference>
<dbReference type="AlphaFoldDB" id="A0A0C2JIC5"/>
<dbReference type="EMBL" id="JWZT01002598">
    <property type="protein sequence ID" value="KII69073.1"/>
    <property type="molecule type" value="Genomic_DNA"/>
</dbReference>
<dbReference type="GO" id="GO:0006270">
    <property type="term" value="P:DNA replication initiation"/>
    <property type="evidence" value="ECO:0007669"/>
    <property type="project" value="TreeGrafter"/>
</dbReference>
<dbReference type="Proteomes" id="UP000031668">
    <property type="component" value="Unassembled WGS sequence"/>
</dbReference>
<evidence type="ECO:0000256" key="1">
    <source>
        <dbReference type="ARBA" id="ARBA00007797"/>
    </source>
</evidence>
<reference evidence="3 4" key="1">
    <citation type="journal article" date="2014" name="Genome Biol. Evol.">
        <title>The genome of the myxosporean Thelohanellus kitauei shows adaptations to nutrient acquisition within its fish host.</title>
        <authorList>
            <person name="Yang Y."/>
            <person name="Xiong J."/>
            <person name="Zhou Z."/>
            <person name="Huo F."/>
            <person name="Miao W."/>
            <person name="Ran C."/>
            <person name="Liu Y."/>
            <person name="Zhang J."/>
            <person name="Feng J."/>
            <person name="Wang M."/>
            <person name="Wang M."/>
            <person name="Wang L."/>
            <person name="Yao B."/>
        </authorList>
    </citation>
    <scope>NUCLEOTIDE SEQUENCE [LARGE SCALE GENOMIC DNA]</scope>
    <source>
        <strain evidence="3">Wuqing</strain>
    </source>
</reference>
<comment type="caution">
    <text evidence="3">The sequence shown here is derived from an EMBL/GenBank/DDBJ whole genome shotgun (WGS) entry which is preliminary data.</text>
</comment>
<accession>A0A0C2JIC5</accession>
<protein>
    <submittedName>
        <fullName evidence="3">Nucleolar complex protein 3</fullName>
    </submittedName>
</protein>
<dbReference type="GO" id="GO:0003682">
    <property type="term" value="F:chromatin binding"/>
    <property type="evidence" value="ECO:0007669"/>
    <property type="project" value="TreeGrafter"/>
</dbReference>
<dbReference type="PANTHER" id="PTHR14428:SF5">
    <property type="entry name" value="NUCLEOLAR COMPLEX PROTEIN 3 HOMOLOG"/>
    <property type="match status" value="1"/>
</dbReference>
<name>A0A0C2JIC5_THEKT</name>
<dbReference type="PANTHER" id="PTHR14428">
    <property type="entry name" value="NUCLEOLAR COMPLEX PROTEIN 3"/>
    <property type="match status" value="1"/>
</dbReference>
<dbReference type="GO" id="GO:0005730">
    <property type="term" value="C:nucleolus"/>
    <property type="evidence" value="ECO:0007669"/>
    <property type="project" value="TreeGrafter"/>
</dbReference>